<evidence type="ECO:0000313" key="1">
    <source>
        <dbReference type="EMBL" id="PVH93090.1"/>
    </source>
</evidence>
<evidence type="ECO:0000313" key="2">
    <source>
        <dbReference type="Proteomes" id="UP000244855"/>
    </source>
</evidence>
<keyword evidence="2" id="KW-1185">Reference proteome</keyword>
<dbReference type="Gene3D" id="3.20.20.140">
    <property type="entry name" value="Metal-dependent hydrolases"/>
    <property type="match status" value="1"/>
</dbReference>
<sequence>MSHEFYQIMVGAPTISVHSWKQLALWSIEYSCLDEKEKKKAKAYFMRAWDEFCRYVVSEFDGLFESWVNEDGVEVWEINESKTRRRYGLCDVESEDHSIPTTRC</sequence>
<accession>A0A2V1D4V6</accession>
<dbReference type="Proteomes" id="UP000244855">
    <property type="component" value="Unassembled WGS sequence"/>
</dbReference>
<proteinExistence type="predicted"/>
<dbReference type="STRING" id="97972.A0A2V1D4V6"/>
<protein>
    <submittedName>
        <fullName evidence="1">Uncharacterized protein</fullName>
    </submittedName>
</protein>
<dbReference type="SUPFAM" id="SSF51556">
    <property type="entry name" value="Metallo-dependent hydrolases"/>
    <property type="match status" value="1"/>
</dbReference>
<dbReference type="AlphaFoldDB" id="A0A2V1D4V6"/>
<dbReference type="InterPro" id="IPR032466">
    <property type="entry name" value="Metal_Hydrolase"/>
</dbReference>
<organism evidence="1 2">
    <name type="scientific">Periconia macrospinosa</name>
    <dbReference type="NCBI Taxonomy" id="97972"/>
    <lineage>
        <taxon>Eukaryota</taxon>
        <taxon>Fungi</taxon>
        <taxon>Dikarya</taxon>
        <taxon>Ascomycota</taxon>
        <taxon>Pezizomycotina</taxon>
        <taxon>Dothideomycetes</taxon>
        <taxon>Pleosporomycetidae</taxon>
        <taxon>Pleosporales</taxon>
        <taxon>Massarineae</taxon>
        <taxon>Periconiaceae</taxon>
        <taxon>Periconia</taxon>
    </lineage>
</organism>
<reference evidence="1 2" key="1">
    <citation type="journal article" date="2018" name="Sci. Rep.">
        <title>Comparative genomics provides insights into the lifestyle and reveals functional heterogeneity of dark septate endophytic fungi.</title>
        <authorList>
            <person name="Knapp D.G."/>
            <person name="Nemeth J.B."/>
            <person name="Barry K."/>
            <person name="Hainaut M."/>
            <person name="Henrissat B."/>
            <person name="Johnson J."/>
            <person name="Kuo A."/>
            <person name="Lim J.H.P."/>
            <person name="Lipzen A."/>
            <person name="Nolan M."/>
            <person name="Ohm R.A."/>
            <person name="Tamas L."/>
            <person name="Grigoriev I.V."/>
            <person name="Spatafora J.W."/>
            <person name="Nagy L.G."/>
            <person name="Kovacs G.M."/>
        </authorList>
    </citation>
    <scope>NUCLEOTIDE SEQUENCE [LARGE SCALE GENOMIC DNA]</scope>
    <source>
        <strain evidence="1 2">DSE2036</strain>
    </source>
</reference>
<dbReference type="EMBL" id="KZ805616">
    <property type="protein sequence ID" value="PVH93090.1"/>
    <property type="molecule type" value="Genomic_DNA"/>
</dbReference>
<name>A0A2V1D4V6_9PLEO</name>
<gene>
    <name evidence="1" type="ORF">DM02DRAFT_677073</name>
</gene>